<dbReference type="Proteomes" id="UP000000305">
    <property type="component" value="Unassembled WGS sequence"/>
</dbReference>
<sequence>MEGTYGTNNVGFSLYHLMCEDNNGESQHVAQYFTKTETKGALSDFLRIFTETNDVSITKVTITDKDCSEIASMEQYFPKAEHILCHFHIIKSVGDRLKKKVDG</sequence>
<evidence type="ECO:0000313" key="3">
    <source>
        <dbReference type="Proteomes" id="UP000000305"/>
    </source>
</evidence>
<reference evidence="2 3" key="1">
    <citation type="journal article" date="2011" name="Science">
        <title>The ecoresponsive genome of Daphnia pulex.</title>
        <authorList>
            <person name="Colbourne J.K."/>
            <person name="Pfrender M.E."/>
            <person name="Gilbert D."/>
            <person name="Thomas W.K."/>
            <person name="Tucker A."/>
            <person name="Oakley T.H."/>
            <person name="Tokishita S."/>
            <person name="Aerts A."/>
            <person name="Arnold G.J."/>
            <person name="Basu M.K."/>
            <person name="Bauer D.J."/>
            <person name="Caceres C.E."/>
            <person name="Carmel L."/>
            <person name="Casola C."/>
            <person name="Choi J.H."/>
            <person name="Detter J.C."/>
            <person name="Dong Q."/>
            <person name="Dusheyko S."/>
            <person name="Eads B.D."/>
            <person name="Frohlich T."/>
            <person name="Geiler-Samerotte K.A."/>
            <person name="Gerlach D."/>
            <person name="Hatcher P."/>
            <person name="Jogdeo S."/>
            <person name="Krijgsveld J."/>
            <person name="Kriventseva E.V."/>
            <person name="Kultz D."/>
            <person name="Laforsch C."/>
            <person name="Lindquist E."/>
            <person name="Lopez J."/>
            <person name="Manak J.R."/>
            <person name="Muller J."/>
            <person name="Pangilinan J."/>
            <person name="Patwardhan R.P."/>
            <person name="Pitluck S."/>
            <person name="Pritham E.J."/>
            <person name="Rechtsteiner A."/>
            <person name="Rho M."/>
            <person name="Rogozin I.B."/>
            <person name="Sakarya O."/>
            <person name="Salamov A."/>
            <person name="Schaack S."/>
            <person name="Shapiro H."/>
            <person name="Shiga Y."/>
            <person name="Skalitzky C."/>
            <person name="Smith Z."/>
            <person name="Souvorov A."/>
            <person name="Sung W."/>
            <person name="Tang Z."/>
            <person name="Tsuchiya D."/>
            <person name="Tu H."/>
            <person name="Vos H."/>
            <person name="Wang M."/>
            <person name="Wolf Y.I."/>
            <person name="Yamagata H."/>
            <person name="Yamada T."/>
            <person name="Ye Y."/>
            <person name="Shaw J.R."/>
            <person name="Andrews J."/>
            <person name="Crease T.J."/>
            <person name="Tang H."/>
            <person name="Lucas S.M."/>
            <person name="Robertson H.M."/>
            <person name="Bork P."/>
            <person name="Koonin E.V."/>
            <person name="Zdobnov E.M."/>
            <person name="Grigoriev I.V."/>
            <person name="Lynch M."/>
            <person name="Boore J.L."/>
        </authorList>
    </citation>
    <scope>NUCLEOTIDE SEQUENCE [LARGE SCALE GENOMIC DNA]</scope>
</reference>
<dbReference type="OrthoDB" id="6377543at2759"/>
<feature type="domain" description="ZSWIM1/3 RNaseH-like" evidence="1">
    <location>
        <begin position="2"/>
        <end position="81"/>
    </location>
</feature>
<dbReference type="InterPro" id="IPR048324">
    <property type="entry name" value="ZSWIM1-3_RNaseH-like"/>
</dbReference>
<organism evidence="2 3">
    <name type="scientific">Daphnia pulex</name>
    <name type="common">Water flea</name>
    <dbReference type="NCBI Taxonomy" id="6669"/>
    <lineage>
        <taxon>Eukaryota</taxon>
        <taxon>Metazoa</taxon>
        <taxon>Ecdysozoa</taxon>
        <taxon>Arthropoda</taxon>
        <taxon>Crustacea</taxon>
        <taxon>Branchiopoda</taxon>
        <taxon>Diplostraca</taxon>
        <taxon>Cladocera</taxon>
        <taxon>Anomopoda</taxon>
        <taxon>Daphniidae</taxon>
        <taxon>Daphnia</taxon>
    </lineage>
</organism>
<dbReference type="InterPro" id="IPR052579">
    <property type="entry name" value="Zinc_finger_SWIM"/>
</dbReference>
<gene>
    <name evidence="2" type="ORF">DAPPUDRAFT_325223</name>
</gene>
<dbReference type="PANTHER" id="PTHR31569">
    <property type="entry name" value="SWIM-TYPE DOMAIN-CONTAINING PROTEIN"/>
    <property type="match status" value="1"/>
</dbReference>
<dbReference type="InParanoid" id="E9H429"/>
<keyword evidence="3" id="KW-1185">Reference proteome</keyword>
<dbReference type="PhylomeDB" id="E9H429"/>
<proteinExistence type="predicted"/>
<dbReference type="KEGG" id="dpx:DAPPUDRAFT_325223"/>
<dbReference type="Pfam" id="PF21056">
    <property type="entry name" value="ZSWIM1-3_RNaseH-like"/>
    <property type="match status" value="1"/>
</dbReference>
<dbReference type="AlphaFoldDB" id="E9H429"/>
<dbReference type="STRING" id="6669.E9H429"/>
<protein>
    <recommendedName>
        <fullName evidence="1">ZSWIM1/3 RNaseH-like domain-containing protein</fullName>
    </recommendedName>
</protein>
<name>E9H429_DAPPU</name>
<evidence type="ECO:0000313" key="2">
    <source>
        <dbReference type="EMBL" id="EFX73508.1"/>
    </source>
</evidence>
<dbReference type="PANTHER" id="PTHR31569:SF4">
    <property type="entry name" value="SWIM-TYPE DOMAIN-CONTAINING PROTEIN"/>
    <property type="match status" value="1"/>
</dbReference>
<evidence type="ECO:0000259" key="1">
    <source>
        <dbReference type="Pfam" id="PF21056"/>
    </source>
</evidence>
<dbReference type="EMBL" id="GL732590">
    <property type="protein sequence ID" value="EFX73508.1"/>
    <property type="molecule type" value="Genomic_DNA"/>
</dbReference>
<dbReference type="HOGENOM" id="CLU_2266416_0_0_1"/>
<dbReference type="OMA" id="PCMTITI"/>
<accession>E9H429</accession>